<evidence type="ECO:0000256" key="3">
    <source>
        <dbReference type="ARBA" id="ARBA00023306"/>
    </source>
</evidence>
<feature type="compositionally biased region" description="Polar residues" evidence="5">
    <location>
        <begin position="47"/>
        <end position="59"/>
    </location>
</feature>
<dbReference type="Pfam" id="PF00134">
    <property type="entry name" value="Cyclin_N"/>
    <property type="match status" value="1"/>
</dbReference>
<dbReference type="PROSITE" id="PS00292">
    <property type="entry name" value="CYCLINS"/>
    <property type="match status" value="1"/>
</dbReference>
<dbReference type="InterPro" id="IPR039361">
    <property type="entry name" value="Cyclin"/>
</dbReference>
<evidence type="ECO:0000313" key="9">
    <source>
        <dbReference type="Proteomes" id="UP001259832"/>
    </source>
</evidence>
<accession>A0AAD9G2E9</accession>
<dbReference type="InterPro" id="IPR048258">
    <property type="entry name" value="Cyclins_cyclin-box"/>
</dbReference>
<dbReference type="GO" id="GO:0051301">
    <property type="term" value="P:cell division"/>
    <property type="evidence" value="ECO:0007669"/>
    <property type="project" value="UniProtKB-KW"/>
</dbReference>
<feature type="domain" description="Cyclin-like" evidence="6">
    <location>
        <begin position="358"/>
        <end position="441"/>
    </location>
</feature>
<evidence type="ECO:0000256" key="5">
    <source>
        <dbReference type="SAM" id="MobiDB-lite"/>
    </source>
</evidence>
<feature type="region of interest" description="Disordered" evidence="5">
    <location>
        <begin position="1"/>
        <end position="24"/>
    </location>
</feature>
<dbReference type="CDD" id="cd20507">
    <property type="entry name" value="CYCLIN_CCNB1-like_rpt1"/>
    <property type="match status" value="1"/>
</dbReference>
<keyword evidence="2 4" id="KW-0195">Cyclin</keyword>
<dbReference type="GO" id="GO:0016538">
    <property type="term" value="F:cyclin-dependent protein serine/threonine kinase regulator activity"/>
    <property type="evidence" value="ECO:0007669"/>
    <property type="project" value="InterPro"/>
</dbReference>
<dbReference type="SMART" id="SM01332">
    <property type="entry name" value="Cyclin_C"/>
    <property type="match status" value="1"/>
</dbReference>
<dbReference type="Gene3D" id="1.10.472.10">
    <property type="entry name" value="Cyclin-like"/>
    <property type="match status" value="2"/>
</dbReference>
<dbReference type="FunFam" id="1.10.472.10:FF:000001">
    <property type="entry name" value="G2/mitotic-specific cyclin"/>
    <property type="match status" value="1"/>
</dbReference>
<dbReference type="InterPro" id="IPR004367">
    <property type="entry name" value="Cyclin_C-dom"/>
</dbReference>
<evidence type="ECO:0000256" key="2">
    <source>
        <dbReference type="ARBA" id="ARBA00023127"/>
    </source>
</evidence>
<dbReference type="InterPro" id="IPR006671">
    <property type="entry name" value="Cyclin_N"/>
</dbReference>
<keyword evidence="1" id="KW-0132">Cell division</keyword>
<feature type="domain" description="Cyclin-like" evidence="6">
    <location>
        <begin position="260"/>
        <end position="345"/>
    </location>
</feature>
<evidence type="ECO:0000256" key="1">
    <source>
        <dbReference type="ARBA" id="ARBA00022618"/>
    </source>
</evidence>
<feature type="domain" description="Cyclin C-terminal" evidence="7">
    <location>
        <begin position="354"/>
        <end position="478"/>
    </location>
</feature>
<feature type="compositionally biased region" description="Low complexity" evidence="5">
    <location>
        <begin position="143"/>
        <end position="173"/>
    </location>
</feature>
<evidence type="ECO:0000313" key="8">
    <source>
        <dbReference type="EMBL" id="KAK1930886.1"/>
    </source>
</evidence>
<dbReference type="SMART" id="SM00385">
    <property type="entry name" value="CYCLIN"/>
    <property type="match status" value="2"/>
</dbReference>
<dbReference type="GO" id="GO:0044772">
    <property type="term" value="P:mitotic cell cycle phase transition"/>
    <property type="evidence" value="ECO:0007669"/>
    <property type="project" value="InterPro"/>
</dbReference>
<organism evidence="8 9">
    <name type="scientific">Phytophthora citrophthora</name>
    <dbReference type="NCBI Taxonomy" id="4793"/>
    <lineage>
        <taxon>Eukaryota</taxon>
        <taxon>Sar</taxon>
        <taxon>Stramenopiles</taxon>
        <taxon>Oomycota</taxon>
        <taxon>Peronosporomycetes</taxon>
        <taxon>Peronosporales</taxon>
        <taxon>Peronosporaceae</taxon>
        <taxon>Phytophthora</taxon>
    </lineage>
</organism>
<dbReference type="EMBL" id="JASMQC010000036">
    <property type="protein sequence ID" value="KAK1930886.1"/>
    <property type="molecule type" value="Genomic_DNA"/>
</dbReference>
<keyword evidence="9" id="KW-1185">Reference proteome</keyword>
<feature type="compositionally biased region" description="Polar residues" evidence="5">
    <location>
        <begin position="1"/>
        <end position="10"/>
    </location>
</feature>
<dbReference type="SUPFAM" id="SSF47954">
    <property type="entry name" value="Cyclin-like"/>
    <property type="match status" value="2"/>
</dbReference>
<gene>
    <name evidence="8" type="ORF">P3T76_013475</name>
</gene>
<dbReference type="InterPro" id="IPR046965">
    <property type="entry name" value="Cyclin_A/B-like"/>
</dbReference>
<dbReference type="PIRSF" id="PIRSF001771">
    <property type="entry name" value="Cyclin_A_B_D_E"/>
    <property type="match status" value="1"/>
</dbReference>
<evidence type="ECO:0000256" key="4">
    <source>
        <dbReference type="RuleBase" id="RU000383"/>
    </source>
</evidence>
<dbReference type="PANTHER" id="PTHR10177">
    <property type="entry name" value="CYCLINS"/>
    <property type="match status" value="1"/>
</dbReference>
<evidence type="ECO:0000259" key="6">
    <source>
        <dbReference type="SMART" id="SM00385"/>
    </source>
</evidence>
<feature type="region of interest" description="Disordered" evidence="5">
    <location>
        <begin position="40"/>
        <end position="59"/>
    </location>
</feature>
<sequence length="483" mass="54163">MSSVHINNENELPADLASSRPGKRHILRDVKDVGNPEKRQRFMKSESVATVKTESSTTSRVPRRVLGDMTNRRTALGDVTNRINTKKTSVSSMSSSVSNAGALAKKKALATKRSLSNINVGNRALNTANTTKRTFSNVNLSGRLASSTTSTASSSTRSSSSIISRMSRPLPSSAPAVNTIGSVGVFTKTSTKEVDVIPEYSDEEDYDIDSEDKNDPTTCWQYAEDITKYHLQVEKKRKTNGTYMNRQIDINAKMRSILVDWLVDVHYKYGLLPQTLHIAVLLIDRFLEKGVSVDRQRLQLVGITAMFIASKYEEIYPPEAKDFVKITDNAYTREEVFEMEAKILAAIGYRVTFPTAFQFVKRFVKASRTCDDRVEHFAHYVIDRSLQEYKLMKYRPSMIAASAVYLARTQMGDSPAWSRTLEHHSSYSEGDLSSSIKELKEMLWNTHNKVGKMANKLTAARRKFSKERFMGVASGPLAFGKDP</sequence>
<comment type="caution">
    <text evidence="8">The sequence shown here is derived from an EMBL/GenBank/DDBJ whole genome shotgun (WGS) entry which is preliminary data.</text>
</comment>
<reference evidence="8" key="1">
    <citation type="submission" date="2023-08" db="EMBL/GenBank/DDBJ databases">
        <title>Reference Genome Resource for the Citrus Pathogen Phytophthora citrophthora.</title>
        <authorList>
            <person name="Moller H."/>
            <person name="Coetzee B."/>
            <person name="Rose L.J."/>
            <person name="Van Niekerk J.M."/>
        </authorList>
    </citation>
    <scope>NUCLEOTIDE SEQUENCE</scope>
    <source>
        <strain evidence="8">STE-U-9442</strain>
    </source>
</reference>
<dbReference type="Proteomes" id="UP001259832">
    <property type="component" value="Unassembled WGS sequence"/>
</dbReference>
<dbReference type="InterPro" id="IPR013763">
    <property type="entry name" value="Cyclin-like_dom"/>
</dbReference>
<dbReference type="Pfam" id="PF02984">
    <property type="entry name" value="Cyclin_C"/>
    <property type="match status" value="1"/>
</dbReference>
<proteinExistence type="inferred from homology"/>
<evidence type="ECO:0000259" key="7">
    <source>
        <dbReference type="SMART" id="SM01332"/>
    </source>
</evidence>
<protein>
    <submittedName>
        <fullName evidence="8">G2/mitotic-specific cyclin-1</fullName>
    </submittedName>
</protein>
<keyword evidence="3" id="KW-0131">Cell cycle</keyword>
<feature type="region of interest" description="Disordered" evidence="5">
    <location>
        <begin position="143"/>
        <end position="174"/>
    </location>
</feature>
<name>A0AAD9G2E9_9STRA</name>
<comment type="similarity">
    <text evidence="4">Belongs to the cyclin family.</text>
</comment>
<dbReference type="InterPro" id="IPR036915">
    <property type="entry name" value="Cyclin-like_sf"/>
</dbReference>
<dbReference type="AlphaFoldDB" id="A0AAD9G2E9"/>